<dbReference type="SUPFAM" id="SSF53850">
    <property type="entry name" value="Periplasmic binding protein-like II"/>
    <property type="match status" value="1"/>
</dbReference>
<name>A0A2G6E3W2_9BACT</name>
<dbReference type="InterPro" id="IPR050490">
    <property type="entry name" value="Bact_solute-bd_prot1"/>
</dbReference>
<comment type="caution">
    <text evidence="2">The sequence shown here is derived from an EMBL/GenBank/DDBJ whole genome shotgun (WGS) entry which is preliminary data.</text>
</comment>
<reference evidence="2 3" key="1">
    <citation type="submission" date="2017-10" db="EMBL/GenBank/DDBJ databases">
        <title>Novel microbial diversity and functional potential in the marine mammal oral microbiome.</title>
        <authorList>
            <person name="Dudek N.K."/>
            <person name="Sun C.L."/>
            <person name="Burstein D."/>
            <person name="Kantor R.S."/>
            <person name="Aliaga Goltsman D.S."/>
            <person name="Bik E.M."/>
            <person name="Thomas B.C."/>
            <person name="Banfield J.F."/>
            <person name="Relman D.A."/>
        </authorList>
    </citation>
    <scope>NUCLEOTIDE SEQUENCE [LARGE SCALE GENOMIC DNA]</scope>
    <source>
        <strain evidence="2">DOLZORAL124_49_17</strain>
    </source>
</reference>
<proteinExistence type="predicted"/>
<dbReference type="Proteomes" id="UP000229740">
    <property type="component" value="Unassembled WGS sequence"/>
</dbReference>
<accession>A0A2G6E3W2</accession>
<dbReference type="PANTHER" id="PTHR43649">
    <property type="entry name" value="ARABINOSE-BINDING PROTEIN-RELATED"/>
    <property type="match status" value="1"/>
</dbReference>
<dbReference type="AlphaFoldDB" id="A0A2G6E3W2"/>
<sequence length="418" mass="46951">MKIFYYGLVMLACLSAAVSGAADEAKPVLRVLHSAQTSYQGAAVDTIVDTFSALTGVDIDVAHIAYAEQHEHLLEAIGDYDVVAIDQAWLKELTTKELLSPLTHYQSHSIRNDIMPEVLSAFRIRKELMAFPALLNFQLFFYNRAMIKEAGFSKAPRTLEELLEQMMALKNQGIVQYPWTDSWRKGESLLCDYIWLTAAFGGELFDDNGQPSFDSTEGVSALEFMRLLIDKQLAHPDILQNDELAVTDQFLARKAAFTSNWVFMQGFIRQADPPIRSEGAIALLPIADGKSMETVSVSAFQGLAIPADAADKALAWQWIAFFTSPLVQRAYLYEMPIWTSLQQSDDAKLFFPGHDIRHTQLKNARQRPMLDNYSQVSSILQEHLYAALKGRVLPDEALRQAKTEIQSLHKNNGREAQK</sequence>
<feature type="signal peptide" evidence="1">
    <location>
        <begin position="1"/>
        <end position="21"/>
    </location>
</feature>
<feature type="chain" id="PRO_5014914082" description="ABC transporter substrate-binding protein" evidence="1">
    <location>
        <begin position="22"/>
        <end position="418"/>
    </location>
</feature>
<gene>
    <name evidence="2" type="ORF">CSB45_11350</name>
</gene>
<dbReference type="EMBL" id="PDPS01000034">
    <property type="protein sequence ID" value="PID56441.1"/>
    <property type="molecule type" value="Genomic_DNA"/>
</dbReference>
<dbReference type="Pfam" id="PF13416">
    <property type="entry name" value="SBP_bac_8"/>
    <property type="match status" value="1"/>
</dbReference>
<protein>
    <recommendedName>
        <fullName evidence="4">ABC transporter substrate-binding protein</fullName>
    </recommendedName>
</protein>
<organism evidence="2 3">
    <name type="scientific">candidate division KSB3 bacterium</name>
    <dbReference type="NCBI Taxonomy" id="2044937"/>
    <lineage>
        <taxon>Bacteria</taxon>
        <taxon>candidate division KSB3</taxon>
    </lineage>
</organism>
<evidence type="ECO:0000313" key="2">
    <source>
        <dbReference type="EMBL" id="PID56441.1"/>
    </source>
</evidence>
<keyword evidence="1" id="KW-0732">Signal</keyword>
<evidence type="ECO:0008006" key="4">
    <source>
        <dbReference type="Google" id="ProtNLM"/>
    </source>
</evidence>
<dbReference type="Gene3D" id="3.40.190.10">
    <property type="entry name" value="Periplasmic binding protein-like II"/>
    <property type="match status" value="2"/>
</dbReference>
<evidence type="ECO:0000313" key="3">
    <source>
        <dbReference type="Proteomes" id="UP000229740"/>
    </source>
</evidence>
<dbReference type="InterPro" id="IPR006059">
    <property type="entry name" value="SBP"/>
</dbReference>
<evidence type="ECO:0000256" key="1">
    <source>
        <dbReference type="SAM" id="SignalP"/>
    </source>
</evidence>
<dbReference type="PANTHER" id="PTHR43649:SF12">
    <property type="entry name" value="DIACETYLCHITOBIOSE BINDING PROTEIN DASA"/>
    <property type="match status" value="1"/>
</dbReference>